<keyword evidence="2" id="KW-1185">Reference proteome</keyword>
<dbReference type="EMBL" id="CP033149">
    <property type="protein sequence ID" value="AYO42099.1"/>
    <property type="molecule type" value="Genomic_DNA"/>
</dbReference>
<name>A0A3G2S3X8_MALR7</name>
<dbReference type="InterPro" id="IPR024645">
    <property type="entry name" value="Mitochondr_Som1"/>
</dbReference>
<sequence length="73" mass="8454">MIDSPPKPACELYELMQYHCRLQQHRILCHPVERVFRKCGERRPVVEVTHVVEYTREGIPYLPPGVADALPQG</sequence>
<dbReference type="VEuPathDB" id="FungiDB:DNF11_1149"/>
<proteinExistence type="predicted"/>
<dbReference type="Pfam" id="PF11093">
    <property type="entry name" value="Mitochondr_Som1"/>
    <property type="match status" value="1"/>
</dbReference>
<accession>A0A3G2S3X8</accession>
<evidence type="ECO:0000313" key="2">
    <source>
        <dbReference type="Proteomes" id="UP000269793"/>
    </source>
</evidence>
<dbReference type="AlphaFoldDB" id="A0A3G2S3X8"/>
<dbReference type="GO" id="GO:0042720">
    <property type="term" value="C:mitochondrial inner membrane peptidase complex"/>
    <property type="evidence" value="ECO:0007669"/>
    <property type="project" value="InterPro"/>
</dbReference>
<dbReference type="OrthoDB" id="3983163at2759"/>
<dbReference type="Proteomes" id="UP000269793">
    <property type="component" value="Chromosome II"/>
</dbReference>
<protein>
    <submittedName>
        <fullName evidence="1">Mitochondrial export protein Som1</fullName>
    </submittedName>
</protein>
<evidence type="ECO:0000313" key="1">
    <source>
        <dbReference type="EMBL" id="AYO42099.1"/>
    </source>
</evidence>
<reference evidence="1 2" key="1">
    <citation type="submission" date="2018-10" db="EMBL/GenBank/DDBJ databases">
        <title>Complete genome sequence of Malassezia restricta CBS 7877.</title>
        <authorList>
            <person name="Morand S.C."/>
            <person name="Bertignac M."/>
            <person name="Iltis A."/>
            <person name="Kolder I."/>
            <person name="Pirovano W."/>
            <person name="Jourdain R."/>
            <person name="Clavaud C."/>
        </authorList>
    </citation>
    <scope>NUCLEOTIDE SEQUENCE [LARGE SCALE GENOMIC DNA]</scope>
    <source>
        <strain evidence="1 2">CBS 7877</strain>
    </source>
</reference>
<gene>
    <name evidence="1" type="ORF">DNF11_1149</name>
</gene>
<organism evidence="1 2">
    <name type="scientific">Malassezia restricta (strain ATCC 96810 / NBRC 103918 / CBS 7877)</name>
    <name type="common">Seborrheic dermatitis infection agent</name>
    <dbReference type="NCBI Taxonomy" id="425264"/>
    <lineage>
        <taxon>Eukaryota</taxon>
        <taxon>Fungi</taxon>
        <taxon>Dikarya</taxon>
        <taxon>Basidiomycota</taxon>
        <taxon>Ustilaginomycotina</taxon>
        <taxon>Malasseziomycetes</taxon>
        <taxon>Malasseziales</taxon>
        <taxon>Malasseziaceae</taxon>
        <taxon>Malassezia</taxon>
    </lineage>
</organism>